<dbReference type="Gene3D" id="3.10.10.10">
    <property type="entry name" value="HIV Type 1 Reverse Transcriptase, subunit A, domain 1"/>
    <property type="match status" value="1"/>
</dbReference>
<dbReference type="CDD" id="cd09274">
    <property type="entry name" value="RNase_HI_RT_Ty3"/>
    <property type="match status" value="1"/>
</dbReference>
<feature type="domain" description="Reverse transcriptase RNase H-like" evidence="8">
    <location>
        <begin position="293"/>
        <end position="400"/>
    </location>
</feature>
<dbReference type="GO" id="GO:0003964">
    <property type="term" value="F:RNA-directed DNA polymerase activity"/>
    <property type="evidence" value="ECO:0007669"/>
    <property type="project" value="UniProtKB-KW"/>
</dbReference>
<gene>
    <name evidence="9" type="ORF">O181_123262</name>
</gene>
<dbReference type="OrthoDB" id="3341476at2759"/>
<sequence length="419" mass="48207">ETCIPSKYQVKRSSGNSYQTLLDLGVIRNVCHNEEVEITTPVIVAWHNGKSRMVGDFRALNTYTVQDRYPIPKIQIVLTQISQAVYITTMDVLKGFHQNVVTLRARKYLRIIVHCGVYEYLRMPFGIKNSPSHFQGMMNEIFPEEHSEGWLIIYIDDIIVCSKTWEEHMYRLSRVLTKTQLVNIKMFLKKCHFGFKELKALGHVVSGLSLGIEKNKSAAVLLEPMPQNKKEIQSFLGFAGYYRKYIKDFASIARQLYTMCDKDTVFQMTVDRVKAFESLREALTTAPILLIPDFKLPFKLYIDSSGDGLGAALHQVQIINDKPVEGPICFISRQIKPAEARYGESQMECLFLLWALEKLNYYLEGCAFEVITDCTAVKSLSNMKTPNRHMLRWQIAIQEYRGNMTIVHKDGNIIEMQMD</sequence>
<reference evidence="9" key="1">
    <citation type="submission" date="2021-03" db="EMBL/GenBank/DDBJ databases">
        <title>Draft genome sequence of rust myrtle Austropuccinia psidii MF-1, a brazilian biotype.</title>
        <authorList>
            <person name="Quecine M.C."/>
            <person name="Pachon D.M.R."/>
            <person name="Bonatelli M.L."/>
            <person name="Correr F.H."/>
            <person name="Franceschini L.M."/>
            <person name="Leite T.F."/>
            <person name="Margarido G.R.A."/>
            <person name="Almeida C.A."/>
            <person name="Ferrarezi J.A."/>
            <person name="Labate C.A."/>
        </authorList>
    </citation>
    <scope>NUCLEOTIDE SEQUENCE</scope>
    <source>
        <strain evidence="9">MF-1</strain>
    </source>
</reference>
<dbReference type="InterPro" id="IPR041373">
    <property type="entry name" value="RT_RNaseH"/>
</dbReference>
<dbReference type="PANTHER" id="PTHR37984">
    <property type="entry name" value="PROTEIN CBG26694"/>
    <property type="match status" value="1"/>
</dbReference>
<feature type="non-terminal residue" evidence="9">
    <location>
        <position position="1"/>
    </location>
</feature>
<dbReference type="Proteomes" id="UP000765509">
    <property type="component" value="Unassembled WGS sequence"/>
</dbReference>
<dbReference type="SUPFAM" id="SSF56672">
    <property type="entry name" value="DNA/RNA polymerases"/>
    <property type="match status" value="1"/>
</dbReference>
<feature type="domain" description="Reverse transcriptase" evidence="7">
    <location>
        <begin position="48"/>
        <end position="204"/>
    </location>
</feature>
<keyword evidence="3" id="KW-0540">Nuclease</keyword>
<dbReference type="GO" id="GO:0004519">
    <property type="term" value="F:endonuclease activity"/>
    <property type="evidence" value="ECO:0007669"/>
    <property type="project" value="UniProtKB-KW"/>
</dbReference>
<dbReference type="InterPro" id="IPR050951">
    <property type="entry name" value="Retrovirus_Pol_polyprotein"/>
</dbReference>
<keyword evidence="2" id="KW-0548">Nucleotidyltransferase</keyword>
<evidence type="ECO:0000256" key="4">
    <source>
        <dbReference type="ARBA" id="ARBA00022759"/>
    </source>
</evidence>
<dbReference type="AlphaFoldDB" id="A0A9Q3KPQ1"/>
<dbReference type="CDD" id="cd01647">
    <property type="entry name" value="RT_LTR"/>
    <property type="match status" value="1"/>
</dbReference>
<keyword evidence="6" id="KW-0695">RNA-directed DNA polymerase</keyword>
<evidence type="ECO:0000313" key="10">
    <source>
        <dbReference type="Proteomes" id="UP000765509"/>
    </source>
</evidence>
<evidence type="ECO:0000256" key="6">
    <source>
        <dbReference type="ARBA" id="ARBA00022918"/>
    </source>
</evidence>
<accession>A0A9Q3KPQ1</accession>
<keyword evidence="5" id="KW-0378">Hydrolase</keyword>
<evidence type="ECO:0000259" key="7">
    <source>
        <dbReference type="Pfam" id="PF00078"/>
    </source>
</evidence>
<evidence type="ECO:0000313" key="9">
    <source>
        <dbReference type="EMBL" id="MBW0583547.1"/>
    </source>
</evidence>
<dbReference type="InterPro" id="IPR043128">
    <property type="entry name" value="Rev_trsase/Diguanyl_cyclase"/>
</dbReference>
<dbReference type="PANTHER" id="PTHR37984:SF5">
    <property type="entry name" value="PROTEIN NYNRIN-LIKE"/>
    <property type="match status" value="1"/>
</dbReference>
<dbReference type="Pfam" id="PF00078">
    <property type="entry name" value="RVT_1"/>
    <property type="match status" value="1"/>
</dbReference>
<keyword evidence="1" id="KW-0808">Transferase</keyword>
<protein>
    <recommendedName>
        <fullName evidence="11">Reverse transcriptase domain-containing protein</fullName>
    </recommendedName>
</protein>
<dbReference type="InterPro" id="IPR043502">
    <property type="entry name" value="DNA/RNA_pol_sf"/>
</dbReference>
<name>A0A9Q3KPQ1_9BASI</name>
<organism evidence="9 10">
    <name type="scientific">Austropuccinia psidii MF-1</name>
    <dbReference type="NCBI Taxonomy" id="1389203"/>
    <lineage>
        <taxon>Eukaryota</taxon>
        <taxon>Fungi</taxon>
        <taxon>Dikarya</taxon>
        <taxon>Basidiomycota</taxon>
        <taxon>Pucciniomycotina</taxon>
        <taxon>Pucciniomycetes</taxon>
        <taxon>Pucciniales</taxon>
        <taxon>Sphaerophragmiaceae</taxon>
        <taxon>Austropuccinia</taxon>
    </lineage>
</organism>
<evidence type="ECO:0000259" key="8">
    <source>
        <dbReference type="Pfam" id="PF17917"/>
    </source>
</evidence>
<dbReference type="Pfam" id="PF17917">
    <property type="entry name" value="RT_RNaseH"/>
    <property type="match status" value="1"/>
</dbReference>
<dbReference type="Gene3D" id="3.30.70.270">
    <property type="match status" value="2"/>
</dbReference>
<keyword evidence="4" id="KW-0255">Endonuclease</keyword>
<comment type="caution">
    <text evidence="9">The sequence shown here is derived from an EMBL/GenBank/DDBJ whole genome shotgun (WGS) entry which is preliminary data.</text>
</comment>
<evidence type="ECO:0000256" key="5">
    <source>
        <dbReference type="ARBA" id="ARBA00022801"/>
    </source>
</evidence>
<dbReference type="GO" id="GO:0016787">
    <property type="term" value="F:hydrolase activity"/>
    <property type="evidence" value="ECO:0007669"/>
    <property type="project" value="UniProtKB-KW"/>
</dbReference>
<evidence type="ECO:0008006" key="11">
    <source>
        <dbReference type="Google" id="ProtNLM"/>
    </source>
</evidence>
<dbReference type="InterPro" id="IPR000477">
    <property type="entry name" value="RT_dom"/>
</dbReference>
<dbReference type="EMBL" id="AVOT02115412">
    <property type="protein sequence ID" value="MBW0583547.1"/>
    <property type="molecule type" value="Genomic_DNA"/>
</dbReference>
<evidence type="ECO:0000256" key="1">
    <source>
        <dbReference type="ARBA" id="ARBA00022679"/>
    </source>
</evidence>
<keyword evidence="10" id="KW-1185">Reference proteome</keyword>
<evidence type="ECO:0000256" key="2">
    <source>
        <dbReference type="ARBA" id="ARBA00022695"/>
    </source>
</evidence>
<evidence type="ECO:0000256" key="3">
    <source>
        <dbReference type="ARBA" id="ARBA00022722"/>
    </source>
</evidence>
<proteinExistence type="predicted"/>
<dbReference type="FunFam" id="3.30.70.270:FF:000020">
    <property type="entry name" value="Transposon Tf2-6 polyprotein-like Protein"/>
    <property type="match status" value="1"/>
</dbReference>